<reference evidence="1" key="1">
    <citation type="submission" date="2022-09" db="EMBL/GenBank/DDBJ databases">
        <title>Comparative genomics and taxonomic characterization of three novel marine species of genus Reichenbachiella exhibiting antioxidant and polysaccharide degradation activities.</title>
        <authorList>
            <person name="Muhammad N."/>
            <person name="Lee Y.-J."/>
            <person name="Ko J."/>
            <person name="Kim S.-G."/>
        </authorList>
    </citation>
    <scope>NUCLEOTIDE SEQUENCE</scope>
    <source>
        <strain evidence="1">BKB1-1</strain>
    </source>
</reference>
<protein>
    <recommendedName>
        <fullName evidence="3">Addiction module component</fullName>
    </recommendedName>
</protein>
<accession>A0ABY6CY13</accession>
<evidence type="ECO:0008006" key="3">
    <source>
        <dbReference type="Google" id="ProtNLM"/>
    </source>
</evidence>
<evidence type="ECO:0000313" key="1">
    <source>
        <dbReference type="EMBL" id="UXP33105.1"/>
    </source>
</evidence>
<dbReference type="RefSeq" id="WP_262310534.1">
    <property type="nucleotide sequence ID" value="NZ_CP106679.1"/>
</dbReference>
<proteinExistence type="predicted"/>
<dbReference type="EMBL" id="CP106679">
    <property type="protein sequence ID" value="UXP33105.1"/>
    <property type="molecule type" value="Genomic_DNA"/>
</dbReference>
<name>A0ABY6CY13_9BACT</name>
<evidence type="ECO:0000313" key="2">
    <source>
        <dbReference type="Proteomes" id="UP001065174"/>
    </source>
</evidence>
<organism evidence="1 2">
    <name type="scientific">Reichenbachiella agarivorans</name>
    <dbReference type="NCBI Taxonomy" id="2979464"/>
    <lineage>
        <taxon>Bacteria</taxon>
        <taxon>Pseudomonadati</taxon>
        <taxon>Bacteroidota</taxon>
        <taxon>Cytophagia</taxon>
        <taxon>Cytophagales</taxon>
        <taxon>Reichenbachiellaceae</taxon>
        <taxon>Reichenbachiella</taxon>
    </lineage>
</organism>
<keyword evidence="2" id="KW-1185">Reference proteome</keyword>
<sequence>MTTAQALKLELMEWLATVHDQKIIKELSKWKEEHQHISIEQYNKELDEADAAIDRGEYITHQQAVKEISAWRKK</sequence>
<gene>
    <name evidence="1" type="ORF">N6H18_03950</name>
</gene>
<dbReference type="Proteomes" id="UP001065174">
    <property type="component" value="Chromosome"/>
</dbReference>